<dbReference type="PANTHER" id="PTHR46663">
    <property type="entry name" value="DIGUANYLATE CYCLASE DGCT-RELATED"/>
    <property type="match status" value="1"/>
</dbReference>
<feature type="transmembrane region" description="Helical" evidence="1">
    <location>
        <begin position="21"/>
        <end position="45"/>
    </location>
</feature>
<dbReference type="Proteomes" id="UP000199411">
    <property type="component" value="Unassembled WGS sequence"/>
</dbReference>
<dbReference type="OrthoDB" id="9805474at2"/>
<dbReference type="Pfam" id="PF00990">
    <property type="entry name" value="GGDEF"/>
    <property type="match status" value="1"/>
</dbReference>
<gene>
    <name evidence="3" type="ORF">SAMN05660835_00153</name>
</gene>
<dbReference type="SUPFAM" id="SSF55073">
    <property type="entry name" value="Nucleotide cyclase"/>
    <property type="match status" value="1"/>
</dbReference>
<protein>
    <submittedName>
        <fullName evidence="3">Diguanylate cyclase (GGDEF) domain-containing protein</fullName>
    </submittedName>
</protein>
<keyword evidence="1" id="KW-0472">Membrane</keyword>
<dbReference type="PROSITE" id="PS50887">
    <property type="entry name" value="GGDEF"/>
    <property type="match status" value="1"/>
</dbReference>
<keyword evidence="1" id="KW-0812">Transmembrane</keyword>
<dbReference type="RefSeq" id="WP_092127473.1">
    <property type="nucleotide sequence ID" value="NZ_FMYU01000001.1"/>
</dbReference>
<evidence type="ECO:0000313" key="3">
    <source>
        <dbReference type="EMBL" id="SDB99057.1"/>
    </source>
</evidence>
<evidence type="ECO:0000313" key="4">
    <source>
        <dbReference type="Proteomes" id="UP000199411"/>
    </source>
</evidence>
<feature type="transmembrane region" description="Helical" evidence="1">
    <location>
        <begin position="277"/>
        <end position="303"/>
    </location>
</feature>
<dbReference type="InterPro" id="IPR043128">
    <property type="entry name" value="Rev_trsase/Diguanyl_cyclase"/>
</dbReference>
<evidence type="ECO:0000256" key="1">
    <source>
        <dbReference type="SAM" id="Phobius"/>
    </source>
</evidence>
<reference evidence="4" key="1">
    <citation type="submission" date="2016-10" db="EMBL/GenBank/DDBJ databases">
        <authorList>
            <person name="Varghese N."/>
            <person name="Submissions S."/>
        </authorList>
    </citation>
    <scope>NUCLEOTIDE SEQUENCE [LARGE SCALE GENOMIC DNA]</scope>
    <source>
        <strain evidence="4">DSM 8415</strain>
    </source>
</reference>
<dbReference type="NCBIfam" id="TIGR00254">
    <property type="entry name" value="GGDEF"/>
    <property type="match status" value="1"/>
</dbReference>
<name>A0A1G6HXL2_9BACT</name>
<dbReference type="InterPro" id="IPR000160">
    <property type="entry name" value="GGDEF_dom"/>
</dbReference>
<dbReference type="InterPro" id="IPR029787">
    <property type="entry name" value="Nucleotide_cyclase"/>
</dbReference>
<dbReference type="EMBL" id="FMYU01000001">
    <property type="protein sequence ID" value="SDB99057.1"/>
    <property type="molecule type" value="Genomic_DNA"/>
</dbReference>
<evidence type="ECO:0000259" key="2">
    <source>
        <dbReference type="PROSITE" id="PS50887"/>
    </source>
</evidence>
<dbReference type="PANTHER" id="PTHR46663:SF2">
    <property type="entry name" value="GGDEF DOMAIN-CONTAINING PROTEIN"/>
    <property type="match status" value="1"/>
</dbReference>
<sequence length="486" mass="55210">MKISKREFKLIFAYKTTRYIFIFWLIFNIIMLVSFIGSIIALYSYELNHTKLELLTAARQSSSLVSKSIQSNKYILFAIKKELENKPLSKATSVFKDFYNKDVEYFAIAKQNGTVIASYPEGFKLPLDSKIYPNHIVDIAKECLHTNSYCIVPSYFYKGYLTHFVTFPLGNKTFLIKASAPVLQSIKDQIFLPYKSLDLGIIRNDGLMQANIPPESISKIQTGILSKILKNTKEQYGSYIGYSSAYKTDKIGAFSRIDGSNLTFFVSIKKSEFLDRFLASISPIIAIAFLGAFASLITILWILDKTIDLEETKRKYEKGIEYLAYNDILTHIPNRAFFEHRFNQMIAGLNRNQRKVCLMLLDLDGFKKINDTLGHDSGDNTLKTVAKVFKSNIRAHDTLARIGGDEFAILTDSFEDQKDLEMIAKRIIKSINSLTFTNKMDLNIGVSIGIAYTTHPQTKEAIFKAADDALYASKQKGKNTYTIVRI</sequence>
<keyword evidence="1" id="KW-1133">Transmembrane helix</keyword>
<feature type="domain" description="GGDEF" evidence="2">
    <location>
        <begin position="354"/>
        <end position="486"/>
    </location>
</feature>
<proteinExistence type="predicted"/>
<organism evidence="3 4">
    <name type="scientific">Desulfurella multipotens</name>
    <dbReference type="NCBI Taxonomy" id="79269"/>
    <lineage>
        <taxon>Bacteria</taxon>
        <taxon>Pseudomonadati</taxon>
        <taxon>Campylobacterota</taxon>
        <taxon>Desulfurellia</taxon>
        <taxon>Desulfurellales</taxon>
        <taxon>Desulfurellaceae</taxon>
        <taxon>Desulfurella</taxon>
    </lineage>
</organism>
<dbReference type="CDD" id="cd01949">
    <property type="entry name" value="GGDEF"/>
    <property type="match status" value="1"/>
</dbReference>
<dbReference type="FunFam" id="3.30.70.270:FF:000001">
    <property type="entry name" value="Diguanylate cyclase domain protein"/>
    <property type="match status" value="1"/>
</dbReference>
<dbReference type="AlphaFoldDB" id="A0A1G6HXL2"/>
<accession>A0A1G6HXL2</accession>
<dbReference type="InterPro" id="IPR052163">
    <property type="entry name" value="DGC-Regulatory_Protein"/>
</dbReference>
<dbReference type="Gene3D" id="3.30.70.270">
    <property type="match status" value="1"/>
</dbReference>
<dbReference type="GO" id="GO:0003824">
    <property type="term" value="F:catalytic activity"/>
    <property type="evidence" value="ECO:0007669"/>
    <property type="project" value="UniProtKB-ARBA"/>
</dbReference>
<keyword evidence="4" id="KW-1185">Reference proteome</keyword>
<dbReference type="SMART" id="SM00267">
    <property type="entry name" value="GGDEF"/>
    <property type="match status" value="1"/>
</dbReference>